<evidence type="ECO:0000256" key="3">
    <source>
        <dbReference type="ARBA" id="ARBA00012895"/>
    </source>
</evidence>
<feature type="domain" description="DNA gyrase B subunit C-terminal" evidence="9">
    <location>
        <begin position="62"/>
        <end position="119"/>
    </location>
</feature>
<dbReference type="PRINTS" id="PR01159">
    <property type="entry name" value="DNAGYRASEB"/>
</dbReference>
<dbReference type="EC" id="5.6.2.2" evidence="3"/>
<keyword evidence="5" id="KW-0067">ATP-binding</keyword>
<feature type="non-terminal residue" evidence="10">
    <location>
        <position position="1"/>
    </location>
</feature>
<organism evidence="10 11">
    <name type="scientific">Streptomyces albus</name>
    <dbReference type="NCBI Taxonomy" id="1888"/>
    <lineage>
        <taxon>Bacteria</taxon>
        <taxon>Bacillati</taxon>
        <taxon>Actinomycetota</taxon>
        <taxon>Actinomycetes</taxon>
        <taxon>Kitasatosporales</taxon>
        <taxon>Streptomycetaceae</taxon>
        <taxon>Streptomyces</taxon>
    </lineage>
</organism>
<evidence type="ECO:0000313" key="11">
    <source>
        <dbReference type="Proteomes" id="UP000298111"/>
    </source>
</evidence>
<proteinExistence type="inferred from homology"/>
<comment type="caution">
    <text evidence="10">The sequence shown here is derived from an EMBL/GenBank/DDBJ whole genome shotgun (WGS) entry which is preliminary data.</text>
</comment>
<evidence type="ECO:0000256" key="7">
    <source>
        <dbReference type="ARBA" id="ARBA00023125"/>
    </source>
</evidence>
<keyword evidence="7" id="KW-0238">DNA-binding</keyword>
<dbReference type="GO" id="GO:0003677">
    <property type="term" value="F:DNA binding"/>
    <property type="evidence" value="ECO:0007669"/>
    <property type="project" value="UniProtKB-KW"/>
</dbReference>
<comment type="similarity">
    <text evidence="2">Belongs to the type II topoisomerase GyrB family.</text>
</comment>
<gene>
    <name evidence="10" type="ORF">D8771_05420</name>
</gene>
<reference evidence="10 11" key="1">
    <citation type="submission" date="2018-10" db="EMBL/GenBank/DDBJ databases">
        <title>Isolation of pseudouridimycin from Streptomyces albus DSM 40763.</title>
        <authorList>
            <person name="Rosenqvist P."/>
            <person name="Metsae-Ketelae M."/>
            <person name="Virta P."/>
        </authorList>
    </citation>
    <scope>NUCLEOTIDE SEQUENCE [LARGE SCALE GENOMIC DNA]</scope>
    <source>
        <strain evidence="10 11">DSM 40763</strain>
    </source>
</reference>
<dbReference type="InterPro" id="IPR013759">
    <property type="entry name" value="Topo_IIA_B_C"/>
</dbReference>
<evidence type="ECO:0000256" key="4">
    <source>
        <dbReference type="ARBA" id="ARBA00022741"/>
    </source>
</evidence>
<dbReference type="Pfam" id="PF00986">
    <property type="entry name" value="DNA_gyraseB_C"/>
    <property type="match status" value="1"/>
</dbReference>
<dbReference type="InterPro" id="IPR000565">
    <property type="entry name" value="Topo_IIA_B"/>
</dbReference>
<dbReference type="EMBL" id="RCIY01000033">
    <property type="protein sequence ID" value="TGG86801.1"/>
    <property type="molecule type" value="Genomic_DNA"/>
</dbReference>
<sequence>FQRYMRPMVEEGRVFSAVPPLHRIELVSPKKGQDKYLYTYSDNELRQTLLELERKNIRYKDSIQRYKGLGEMDADQLAETTMDPRHRTLRRINISDLEAAEQAFDLLMGSEVAPRREFISSSAATLDRSRIDV</sequence>
<evidence type="ECO:0000259" key="9">
    <source>
        <dbReference type="Pfam" id="PF00986"/>
    </source>
</evidence>
<keyword evidence="8 10" id="KW-0413">Isomerase</keyword>
<protein>
    <recommendedName>
        <fullName evidence="3">DNA topoisomerase (ATP-hydrolyzing)</fullName>
        <ecNumber evidence="3">5.6.2.2</ecNumber>
    </recommendedName>
</protein>
<evidence type="ECO:0000256" key="8">
    <source>
        <dbReference type="ARBA" id="ARBA00023235"/>
    </source>
</evidence>
<accession>A0A8H1LHL0</accession>
<evidence type="ECO:0000256" key="1">
    <source>
        <dbReference type="ARBA" id="ARBA00000185"/>
    </source>
</evidence>
<evidence type="ECO:0000256" key="2">
    <source>
        <dbReference type="ARBA" id="ARBA00010708"/>
    </source>
</evidence>
<keyword evidence="6" id="KW-0799">Topoisomerase</keyword>
<dbReference type="GO" id="GO:0005524">
    <property type="term" value="F:ATP binding"/>
    <property type="evidence" value="ECO:0007669"/>
    <property type="project" value="UniProtKB-KW"/>
</dbReference>
<dbReference type="GO" id="GO:0034335">
    <property type="term" value="F:DNA negative supercoiling activity"/>
    <property type="evidence" value="ECO:0007669"/>
    <property type="project" value="UniProtKB-ARBA"/>
</dbReference>
<dbReference type="InterPro" id="IPR013760">
    <property type="entry name" value="Topo_IIA-like_dom_sf"/>
</dbReference>
<keyword evidence="4" id="KW-0547">Nucleotide-binding</keyword>
<dbReference type="GO" id="GO:0006265">
    <property type="term" value="P:DNA topological change"/>
    <property type="evidence" value="ECO:0007669"/>
    <property type="project" value="InterPro"/>
</dbReference>
<comment type="catalytic activity">
    <reaction evidence="1">
        <text>ATP-dependent breakage, passage and rejoining of double-stranded DNA.</text>
        <dbReference type="EC" id="5.6.2.2"/>
    </reaction>
</comment>
<evidence type="ECO:0000256" key="5">
    <source>
        <dbReference type="ARBA" id="ARBA00022840"/>
    </source>
</evidence>
<dbReference type="Gene3D" id="3.40.50.670">
    <property type="match status" value="1"/>
</dbReference>
<dbReference type="PANTHER" id="PTHR45866:SF1">
    <property type="entry name" value="DNA GYRASE SUBUNIT B, MITOCHONDRIAL"/>
    <property type="match status" value="1"/>
</dbReference>
<name>A0A8H1LHL0_9ACTN</name>
<evidence type="ECO:0000313" key="10">
    <source>
        <dbReference type="EMBL" id="TGG86801.1"/>
    </source>
</evidence>
<dbReference type="AlphaFoldDB" id="A0A8H1LHL0"/>
<dbReference type="InterPro" id="IPR002288">
    <property type="entry name" value="DNA_gyrase_B_C"/>
</dbReference>
<dbReference type="PANTHER" id="PTHR45866">
    <property type="entry name" value="DNA GYRASE/TOPOISOMERASE SUBUNIT B"/>
    <property type="match status" value="1"/>
</dbReference>
<dbReference type="SUPFAM" id="SSF56719">
    <property type="entry name" value="Type II DNA topoisomerase"/>
    <property type="match status" value="1"/>
</dbReference>
<evidence type="ECO:0000256" key="6">
    <source>
        <dbReference type="ARBA" id="ARBA00023029"/>
    </source>
</evidence>
<dbReference type="PRINTS" id="PR00418">
    <property type="entry name" value="TPI2FAMILY"/>
</dbReference>
<dbReference type="Proteomes" id="UP000298111">
    <property type="component" value="Unassembled WGS sequence"/>
</dbReference>